<dbReference type="Gene3D" id="1.20.1260.10">
    <property type="match status" value="1"/>
</dbReference>
<proteinExistence type="predicted"/>
<dbReference type="STRING" id="1121328.JWYL7_1856"/>
<evidence type="ECO:0000313" key="8">
    <source>
        <dbReference type="EMBL" id="KXZ40781.1"/>
    </source>
</evidence>
<dbReference type="OrthoDB" id="9799749at2"/>
<feature type="domain" description="Ferritin-like diiron" evidence="7">
    <location>
        <begin position="4"/>
        <end position="154"/>
    </location>
</feature>
<keyword evidence="11" id="KW-1185">Reference proteome</keyword>
<keyword evidence="5" id="KW-0408">Iron</keyword>
<dbReference type="Gene3D" id="2.20.28.10">
    <property type="match status" value="1"/>
</dbReference>
<evidence type="ECO:0000259" key="7">
    <source>
        <dbReference type="PROSITE" id="PS50905"/>
    </source>
</evidence>
<dbReference type="EMBL" id="LSFY01000001">
    <property type="protein sequence ID" value="KXZ40781.1"/>
    <property type="molecule type" value="Genomic_DNA"/>
</dbReference>
<dbReference type="GO" id="GO:0016491">
    <property type="term" value="F:oxidoreductase activity"/>
    <property type="evidence" value="ECO:0007669"/>
    <property type="project" value="InterPro"/>
</dbReference>
<dbReference type="PANTHER" id="PTHR43865">
    <property type="entry name" value="RUBRERYTHRIN-RELATED"/>
    <property type="match status" value="1"/>
</dbReference>
<keyword evidence="4" id="KW-0249">Electron transport</keyword>
<reference evidence="9 11" key="2">
    <citation type="submission" date="2016-11" db="EMBL/GenBank/DDBJ databases">
        <authorList>
            <person name="Varghese N."/>
            <person name="Submissions S."/>
        </authorList>
    </citation>
    <scope>NUCLEOTIDE SEQUENCE [LARGE SCALE GENOMIC DNA]</scope>
    <source>
        <strain evidence="9 11">DSM 7308</strain>
    </source>
</reference>
<dbReference type="Proteomes" id="UP000323392">
    <property type="component" value="Unassembled WGS sequence"/>
</dbReference>
<evidence type="ECO:0000256" key="3">
    <source>
        <dbReference type="ARBA" id="ARBA00022723"/>
    </source>
</evidence>
<comment type="caution">
    <text evidence="8">The sequence shown here is derived from an EMBL/GenBank/DDBJ whole genome shotgun (WGS) entry which is preliminary data.</text>
</comment>
<feature type="domain" description="Rubredoxin-like" evidence="6">
    <location>
        <begin position="161"/>
        <end position="195"/>
    </location>
</feature>
<dbReference type="EMBL" id="FRBG01000020">
    <property type="protein sequence ID" value="SHL28590.1"/>
    <property type="molecule type" value="Genomic_DNA"/>
</dbReference>
<dbReference type="Pfam" id="PF21349">
    <property type="entry name" value="RUBY_RBDX"/>
    <property type="match status" value="1"/>
</dbReference>
<organism evidence="8 10">
    <name type="scientific">Alkalithermobacter thermoalcaliphilus JW-YL-7 = DSM 7308</name>
    <dbReference type="NCBI Taxonomy" id="1121328"/>
    <lineage>
        <taxon>Bacteria</taxon>
        <taxon>Bacillati</taxon>
        <taxon>Bacillota</taxon>
        <taxon>Clostridia</taxon>
        <taxon>Peptostreptococcales</taxon>
        <taxon>Tepidibacteraceae</taxon>
        <taxon>Alkalithermobacter</taxon>
    </lineage>
</organism>
<evidence type="ECO:0000313" key="9">
    <source>
        <dbReference type="EMBL" id="SHL28590.1"/>
    </source>
</evidence>
<gene>
    <name evidence="8" type="ORF">JWYL7_1856</name>
    <name evidence="9" type="ORF">SAMN05661008_01813</name>
</gene>
<dbReference type="RefSeq" id="WP_066072205.1">
    <property type="nucleotide sequence ID" value="NZ_FRBG01000020.1"/>
</dbReference>
<evidence type="ECO:0000259" key="6">
    <source>
        <dbReference type="PROSITE" id="PS50903"/>
    </source>
</evidence>
<evidence type="ECO:0000256" key="4">
    <source>
        <dbReference type="ARBA" id="ARBA00022982"/>
    </source>
</evidence>
<comment type="cofactor">
    <cofactor evidence="1">
        <name>Fe(3+)</name>
        <dbReference type="ChEBI" id="CHEBI:29034"/>
    </cofactor>
</comment>
<dbReference type="Pfam" id="PF02915">
    <property type="entry name" value="Rubrerythrin"/>
    <property type="match status" value="1"/>
</dbReference>
<protein>
    <submittedName>
        <fullName evidence="8">Rubrerythrin</fullName>
    </submittedName>
</protein>
<evidence type="ECO:0000256" key="5">
    <source>
        <dbReference type="ARBA" id="ARBA00023004"/>
    </source>
</evidence>
<dbReference type="Proteomes" id="UP000092605">
    <property type="component" value="Unassembled WGS sequence"/>
</dbReference>
<name>A0A150FT29_CLOPD</name>
<keyword evidence="2" id="KW-0813">Transport</keyword>
<evidence type="ECO:0000313" key="11">
    <source>
        <dbReference type="Proteomes" id="UP000323392"/>
    </source>
</evidence>
<dbReference type="PANTHER" id="PTHR43865:SF1">
    <property type="entry name" value="RUBRERYTHRIN-RELATED"/>
    <property type="match status" value="1"/>
</dbReference>
<dbReference type="NCBIfam" id="NF045767">
    <property type="entry name" value="RuberyRbr"/>
    <property type="match status" value="1"/>
</dbReference>
<dbReference type="InterPro" id="IPR012347">
    <property type="entry name" value="Ferritin-like"/>
</dbReference>
<keyword evidence="3" id="KW-0479">Metal-binding</keyword>
<dbReference type="AlphaFoldDB" id="A0A150FT29"/>
<dbReference type="CDD" id="cd00729">
    <property type="entry name" value="rubredoxin_SM"/>
    <property type="match status" value="1"/>
</dbReference>
<dbReference type="InterPro" id="IPR052364">
    <property type="entry name" value="Rubrerythrin"/>
</dbReference>
<dbReference type="InterPro" id="IPR009040">
    <property type="entry name" value="Ferritin-like_diiron"/>
</dbReference>
<evidence type="ECO:0000256" key="2">
    <source>
        <dbReference type="ARBA" id="ARBA00022448"/>
    </source>
</evidence>
<reference evidence="8 10" key="1">
    <citation type="submission" date="2016-02" db="EMBL/GenBank/DDBJ databases">
        <title>Draft genome sequence for Clostridium paradoxum JW-YL-7.</title>
        <authorList>
            <person name="Utturkar S.M."/>
            <person name="Lancaster A."/>
            <person name="Poole F.L."/>
            <person name="Adams M.W."/>
            <person name="Brown S.D."/>
        </authorList>
    </citation>
    <scope>NUCLEOTIDE SEQUENCE [LARGE SCALE GENOMIC DNA]</scope>
    <source>
        <strain evidence="8 10">JW-YL-7</strain>
    </source>
</reference>
<dbReference type="InterPro" id="IPR048574">
    <property type="entry name" value="RUBY_RBDX"/>
</dbReference>
<evidence type="ECO:0000313" key="10">
    <source>
        <dbReference type="Proteomes" id="UP000092605"/>
    </source>
</evidence>
<dbReference type="GO" id="GO:0005506">
    <property type="term" value="F:iron ion binding"/>
    <property type="evidence" value="ECO:0007669"/>
    <property type="project" value="InterPro"/>
</dbReference>
<dbReference type="InterPro" id="IPR009078">
    <property type="entry name" value="Ferritin-like_SF"/>
</dbReference>
<dbReference type="PROSITE" id="PS50903">
    <property type="entry name" value="RUBREDOXIN_LIKE"/>
    <property type="match status" value="1"/>
</dbReference>
<dbReference type="InterPro" id="IPR024934">
    <property type="entry name" value="Rubredoxin-like_dom"/>
</dbReference>
<dbReference type="PROSITE" id="PS50905">
    <property type="entry name" value="FERRITIN_LIKE"/>
    <property type="match status" value="1"/>
</dbReference>
<accession>A0A150FT29</accession>
<dbReference type="SUPFAM" id="SSF47240">
    <property type="entry name" value="Ferritin-like"/>
    <property type="match status" value="1"/>
</dbReference>
<evidence type="ECO:0000256" key="1">
    <source>
        <dbReference type="ARBA" id="ARBA00001965"/>
    </source>
</evidence>
<dbReference type="SUPFAM" id="SSF57802">
    <property type="entry name" value="Rubredoxin-like"/>
    <property type="match status" value="1"/>
</dbReference>
<dbReference type="CDD" id="cd01041">
    <property type="entry name" value="Rubrerythrin"/>
    <property type="match status" value="1"/>
</dbReference>
<dbReference type="InterPro" id="IPR003251">
    <property type="entry name" value="Rr_diiron-bd_dom"/>
</dbReference>
<dbReference type="PATRIC" id="fig|1121328.3.peg.1869"/>
<sequence>MVKSLKGTQTLENLMKAFAGESQARNRYTFYAERALEEGYDQIAELFIETADNEKVHAEIFFNHIKNGLEGEEFPYPVDIKATYPVAISSTLENLKAAAMGENEEWDKLYPEFADIAEKEGFKDVAVSFRMIAKVEAKHEERFLKLAKNVDEGKVFKKDTKVEWKCRVCGYIHEGESAPKLCPTCKVEQDYFEMHCENY</sequence>